<sequence length="170" mass="19694">MPPGQKKLWEGPLRKSPRSSSMPEIRDWWSQSKANQWPQFTYAQRKKMILLEPLKQFLQQATVHLQTQRKNVCTNDSTGAADTVHCIRSQSTCKLNARLEPDTETCGIKDTFRTTSLTLSNKEVKQLTGVPLHKILTEMEENEVRTQIRAAIKNIIRRVYAFRFKVTSYN</sequence>
<reference evidence="2" key="2">
    <citation type="submission" date="2023-05" db="EMBL/GenBank/DDBJ databases">
        <authorList>
            <person name="Schelkunov M.I."/>
        </authorList>
    </citation>
    <scope>NUCLEOTIDE SEQUENCE</scope>
    <source>
        <strain evidence="2">Hsosn_3</strain>
        <tissue evidence="2">Leaf</tissue>
    </source>
</reference>
<accession>A0AAD8H9G8</accession>
<protein>
    <submittedName>
        <fullName evidence="2">Uncharacterized protein</fullName>
    </submittedName>
</protein>
<dbReference type="Proteomes" id="UP001237642">
    <property type="component" value="Unassembled WGS sequence"/>
</dbReference>
<keyword evidence="3" id="KW-1185">Reference proteome</keyword>
<organism evidence="2 3">
    <name type="scientific">Heracleum sosnowskyi</name>
    <dbReference type="NCBI Taxonomy" id="360622"/>
    <lineage>
        <taxon>Eukaryota</taxon>
        <taxon>Viridiplantae</taxon>
        <taxon>Streptophyta</taxon>
        <taxon>Embryophyta</taxon>
        <taxon>Tracheophyta</taxon>
        <taxon>Spermatophyta</taxon>
        <taxon>Magnoliopsida</taxon>
        <taxon>eudicotyledons</taxon>
        <taxon>Gunneridae</taxon>
        <taxon>Pentapetalae</taxon>
        <taxon>asterids</taxon>
        <taxon>campanulids</taxon>
        <taxon>Apiales</taxon>
        <taxon>Apiaceae</taxon>
        <taxon>Apioideae</taxon>
        <taxon>apioid superclade</taxon>
        <taxon>Tordylieae</taxon>
        <taxon>Tordyliinae</taxon>
        <taxon>Heracleum</taxon>
    </lineage>
</organism>
<dbReference type="InterPro" id="IPR012340">
    <property type="entry name" value="NA-bd_OB-fold"/>
</dbReference>
<evidence type="ECO:0000313" key="2">
    <source>
        <dbReference type="EMBL" id="KAK1362979.1"/>
    </source>
</evidence>
<name>A0AAD8H9G8_9APIA</name>
<comment type="caution">
    <text evidence="2">The sequence shown here is derived from an EMBL/GenBank/DDBJ whole genome shotgun (WGS) entry which is preliminary data.</text>
</comment>
<evidence type="ECO:0000313" key="3">
    <source>
        <dbReference type="Proteomes" id="UP001237642"/>
    </source>
</evidence>
<dbReference type="Gene3D" id="2.40.50.140">
    <property type="entry name" value="Nucleic acid-binding proteins"/>
    <property type="match status" value="1"/>
</dbReference>
<dbReference type="AlphaFoldDB" id="A0AAD8H9G8"/>
<evidence type="ECO:0000256" key="1">
    <source>
        <dbReference type="SAM" id="MobiDB-lite"/>
    </source>
</evidence>
<proteinExistence type="predicted"/>
<reference evidence="2" key="1">
    <citation type="submission" date="2023-02" db="EMBL/GenBank/DDBJ databases">
        <title>Genome of toxic invasive species Heracleum sosnowskyi carries increased number of genes despite the absence of recent whole-genome duplications.</title>
        <authorList>
            <person name="Schelkunov M."/>
            <person name="Shtratnikova V."/>
            <person name="Makarenko M."/>
            <person name="Klepikova A."/>
            <person name="Omelchenko D."/>
            <person name="Novikova G."/>
            <person name="Obukhova E."/>
            <person name="Bogdanov V."/>
            <person name="Penin A."/>
            <person name="Logacheva M."/>
        </authorList>
    </citation>
    <scope>NUCLEOTIDE SEQUENCE</scope>
    <source>
        <strain evidence="2">Hsosn_3</strain>
        <tissue evidence="2">Leaf</tissue>
    </source>
</reference>
<gene>
    <name evidence="2" type="ORF">POM88_038540</name>
</gene>
<feature type="region of interest" description="Disordered" evidence="1">
    <location>
        <begin position="1"/>
        <end position="24"/>
    </location>
</feature>
<dbReference type="EMBL" id="JAUIZM010000009">
    <property type="protein sequence ID" value="KAK1362979.1"/>
    <property type="molecule type" value="Genomic_DNA"/>
</dbReference>